<organism evidence="2 3">
    <name type="scientific">Turicimonas muris</name>
    <dbReference type="NCBI Taxonomy" id="1796652"/>
    <lineage>
        <taxon>Bacteria</taxon>
        <taxon>Pseudomonadati</taxon>
        <taxon>Pseudomonadota</taxon>
        <taxon>Betaproteobacteria</taxon>
        <taxon>Burkholderiales</taxon>
        <taxon>Sutterellaceae</taxon>
        <taxon>Turicimonas</taxon>
    </lineage>
</organism>
<accession>A0A227KQQ3</accession>
<feature type="chain" id="PRO_5011218309" description="Entry exclusion lipoprotein TrbK" evidence="1">
    <location>
        <begin position="22"/>
        <end position="74"/>
    </location>
</feature>
<sequence length="74" mass="8075">MNKKLLILLTAVSVLTLSGCGAPKAPQPSGQKVSVVEFAKQREAVRKEKVSQAKQDAATRNFRFESEGSWRSGK</sequence>
<dbReference type="EMBL" id="NHMP01000003">
    <property type="protein sequence ID" value="OXE49710.1"/>
    <property type="molecule type" value="Genomic_DNA"/>
</dbReference>
<dbReference type="PROSITE" id="PS51257">
    <property type="entry name" value="PROKAR_LIPOPROTEIN"/>
    <property type="match status" value="1"/>
</dbReference>
<evidence type="ECO:0000313" key="2">
    <source>
        <dbReference type="EMBL" id="OXE49710.1"/>
    </source>
</evidence>
<keyword evidence="3" id="KW-1185">Reference proteome</keyword>
<dbReference type="GeneID" id="78361615"/>
<feature type="signal peptide" evidence="1">
    <location>
        <begin position="1"/>
        <end position="21"/>
    </location>
</feature>
<protein>
    <recommendedName>
        <fullName evidence="4">Entry exclusion lipoprotein TrbK</fullName>
    </recommendedName>
</protein>
<name>A0A227KQQ3_9BURK</name>
<comment type="caution">
    <text evidence="2">The sequence shown here is derived from an EMBL/GenBank/DDBJ whole genome shotgun (WGS) entry which is preliminary data.</text>
</comment>
<dbReference type="AlphaFoldDB" id="A0A227KQQ3"/>
<dbReference type="RefSeq" id="WP_066593151.1">
    <property type="nucleotide sequence ID" value="NZ_CAJTBZ010000049.1"/>
</dbReference>
<keyword evidence="1" id="KW-0732">Signal</keyword>
<evidence type="ECO:0008006" key="4">
    <source>
        <dbReference type="Google" id="ProtNLM"/>
    </source>
</evidence>
<gene>
    <name evidence="2" type="ORF">ADH67_06180</name>
</gene>
<evidence type="ECO:0000313" key="3">
    <source>
        <dbReference type="Proteomes" id="UP000214610"/>
    </source>
</evidence>
<proteinExistence type="predicted"/>
<reference evidence="3" key="1">
    <citation type="submission" date="2017-05" db="EMBL/GenBank/DDBJ databases">
        <title>Improved OligoMM genomes.</title>
        <authorList>
            <person name="Garzetti D."/>
        </authorList>
    </citation>
    <scope>NUCLEOTIDE SEQUENCE [LARGE SCALE GENOMIC DNA]</scope>
    <source>
        <strain evidence="3">YL45</strain>
    </source>
</reference>
<evidence type="ECO:0000256" key="1">
    <source>
        <dbReference type="SAM" id="SignalP"/>
    </source>
</evidence>
<dbReference type="Proteomes" id="UP000214610">
    <property type="component" value="Unassembled WGS sequence"/>
</dbReference>